<keyword evidence="4 8" id="KW-0997">Cell inner membrane</keyword>
<keyword evidence="7 8" id="KW-0472">Membrane</keyword>
<accession>A0A3M4YBU6</accession>
<evidence type="ECO:0000256" key="1">
    <source>
        <dbReference type="ARBA" id="ARBA00004651"/>
    </source>
</evidence>
<protein>
    <recommendedName>
        <fullName evidence="8">Uncharacterized MFS-type transporter ALP78_04720</fullName>
    </recommendedName>
</protein>
<dbReference type="InterPro" id="IPR011701">
    <property type="entry name" value="MFS"/>
</dbReference>
<gene>
    <name evidence="11" type="ORF">ALP78_04720</name>
</gene>
<evidence type="ECO:0000256" key="7">
    <source>
        <dbReference type="ARBA" id="ARBA00023136"/>
    </source>
</evidence>
<name>A0A3M4YBU6_9PSED</name>
<reference evidence="11 12" key="1">
    <citation type="submission" date="2018-08" db="EMBL/GenBank/DDBJ databases">
        <title>Recombination of ecologically and evolutionarily significant loci maintains genetic cohesion in the Pseudomonas syringae species complex.</title>
        <authorList>
            <person name="Dillon M."/>
            <person name="Thakur S."/>
            <person name="Almeida R.N.D."/>
            <person name="Weir B.S."/>
            <person name="Guttman D.S."/>
        </authorList>
    </citation>
    <scope>NUCLEOTIDE SEQUENCE [LARGE SCALE GENOMIC DNA]</scope>
    <source>
        <strain evidence="11 12">ICMP 4996</strain>
    </source>
</reference>
<evidence type="ECO:0000256" key="6">
    <source>
        <dbReference type="ARBA" id="ARBA00022989"/>
    </source>
</evidence>
<feature type="transmembrane region" description="Helical" evidence="8">
    <location>
        <begin position="427"/>
        <end position="448"/>
    </location>
</feature>
<feature type="region of interest" description="Disordered" evidence="9">
    <location>
        <begin position="1"/>
        <end position="36"/>
    </location>
</feature>
<keyword evidence="6 8" id="KW-1133">Transmembrane helix</keyword>
<evidence type="ECO:0000256" key="2">
    <source>
        <dbReference type="ARBA" id="ARBA00022448"/>
    </source>
</evidence>
<dbReference type="GO" id="GO:0022857">
    <property type="term" value="F:transmembrane transporter activity"/>
    <property type="evidence" value="ECO:0007669"/>
    <property type="project" value="UniProtKB-UniRule"/>
</dbReference>
<comment type="similarity">
    <text evidence="8">Belongs to the major facilitator superfamily. YhhS family.</text>
</comment>
<dbReference type="CDD" id="cd17489">
    <property type="entry name" value="MFS_YfcJ_like"/>
    <property type="match status" value="1"/>
</dbReference>
<dbReference type="GO" id="GO:0005886">
    <property type="term" value="C:plasma membrane"/>
    <property type="evidence" value="ECO:0007669"/>
    <property type="project" value="UniProtKB-SubCell"/>
</dbReference>
<dbReference type="PANTHER" id="PTHR23517:SF13">
    <property type="entry name" value="MAJOR FACILITATOR SUPERFAMILY MFS_1"/>
    <property type="match status" value="1"/>
</dbReference>
<feature type="transmembrane region" description="Helical" evidence="8">
    <location>
        <begin position="454"/>
        <end position="476"/>
    </location>
</feature>
<evidence type="ECO:0000256" key="5">
    <source>
        <dbReference type="ARBA" id="ARBA00022692"/>
    </source>
</evidence>
<keyword evidence="5 8" id="KW-0812">Transmembrane</keyword>
<feature type="transmembrane region" description="Helical" evidence="8">
    <location>
        <begin position="392"/>
        <end position="415"/>
    </location>
</feature>
<evidence type="ECO:0000259" key="10">
    <source>
        <dbReference type="PROSITE" id="PS50850"/>
    </source>
</evidence>
<evidence type="ECO:0000256" key="3">
    <source>
        <dbReference type="ARBA" id="ARBA00022475"/>
    </source>
</evidence>
<dbReference type="NCBIfam" id="NF003477">
    <property type="entry name" value="PRK05122.1"/>
    <property type="match status" value="1"/>
</dbReference>
<keyword evidence="3 8" id="KW-1003">Cell membrane</keyword>
<proteinExistence type="inferred from homology"/>
<feature type="domain" description="Major facilitator superfamily (MFS) profile" evidence="10">
    <location>
        <begin position="271"/>
        <end position="484"/>
    </location>
</feature>
<dbReference type="InterPro" id="IPR050171">
    <property type="entry name" value="MFS_Transporters"/>
</dbReference>
<feature type="transmembrane region" description="Helical" evidence="8">
    <location>
        <begin position="237"/>
        <end position="258"/>
    </location>
</feature>
<dbReference type="Gene3D" id="1.20.1250.20">
    <property type="entry name" value="MFS general substrate transporter like domains"/>
    <property type="match status" value="1"/>
</dbReference>
<dbReference type="InterPro" id="IPR023008">
    <property type="entry name" value="MFS_YhhS-like"/>
</dbReference>
<evidence type="ECO:0000313" key="11">
    <source>
        <dbReference type="EMBL" id="RMR86168.1"/>
    </source>
</evidence>
<dbReference type="SUPFAM" id="SSF103473">
    <property type="entry name" value="MFS general substrate transporter"/>
    <property type="match status" value="1"/>
</dbReference>
<sequence>MVTPQPGKTERPARPFRYSGKRLGRSRDHTPCGTQGQIAPSIQVYFNLLHLHRPMHRYDKHFESLLRVFPRPLERHARKRMKARPMSETQQNTPQTPMAVTLTVVSIVMFTFIGYLNIGIPLAVLPGYVHSDLGFGAVIAGLVISVQYLATLISRPWSSRIIDNLGSKKAVQIGLTGCGLSGVFMLVPVWLDSWPMASLVILLIGRVILGAAESLVGSGSIGWGIGRVGAQNTAKVISWNGIASYGALAIGAPLGVWMVDELGLWTVGVSIMLLCALGLYLTWHKEPAPIVQGERLPFMHVLGRVFPHGMGLALGGIGFGTIATFITLYYASNHWPNAALCLTLFGGSFIAARLLFGSLINRLGGFRVAIVCMSVESLGLLLLWLAPTPDLALAGAALTGFGFSLVFPALGVEAVNLVPASSRGAAVGAYSLFIDLSLGITGPLAGAIAAGFGFVSIFLFAALASLTGLALSVYLYKQAQVLRQ</sequence>
<comment type="caution">
    <text evidence="11">The sequence shown here is derived from an EMBL/GenBank/DDBJ whole genome shotgun (WGS) entry which is preliminary data.</text>
</comment>
<feature type="transmembrane region" description="Helical" evidence="8">
    <location>
        <begin position="197"/>
        <end position="225"/>
    </location>
</feature>
<feature type="transmembrane region" description="Helical" evidence="8">
    <location>
        <begin position="99"/>
        <end position="118"/>
    </location>
</feature>
<dbReference type="NCBIfam" id="NF009048">
    <property type="entry name" value="PRK12382.1"/>
    <property type="match status" value="1"/>
</dbReference>
<dbReference type="HAMAP" id="MF_01118">
    <property type="entry name" value="MFS_YhhS"/>
    <property type="match status" value="1"/>
</dbReference>
<feature type="transmembrane region" description="Helical" evidence="8">
    <location>
        <begin position="133"/>
        <end position="153"/>
    </location>
</feature>
<dbReference type="EMBL" id="RBSD01000108">
    <property type="protein sequence ID" value="RMR86168.1"/>
    <property type="molecule type" value="Genomic_DNA"/>
</dbReference>
<evidence type="ECO:0000256" key="9">
    <source>
        <dbReference type="SAM" id="MobiDB-lite"/>
    </source>
</evidence>
<evidence type="ECO:0000256" key="8">
    <source>
        <dbReference type="HAMAP-Rule" id="MF_01118"/>
    </source>
</evidence>
<dbReference type="PANTHER" id="PTHR23517">
    <property type="entry name" value="RESISTANCE PROTEIN MDTM, PUTATIVE-RELATED-RELATED"/>
    <property type="match status" value="1"/>
</dbReference>
<feature type="transmembrane region" description="Helical" evidence="8">
    <location>
        <begin position="173"/>
        <end position="191"/>
    </location>
</feature>
<evidence type="ECO:0000313" key="12">
    <source>
        <dbReference type="Proteomes" id="UP000268004"/>
    </source>
</evidence>
<evidence type="ECO:0000256" key="4">
    <source>
        <dbReference type="ARBA" id="ARBA00022519"/>
    </source>
</evidence>
<feature type="transmembrane region" description="Helical" evidence="8">
    <location>
        <begin position="305"/>
        <end position="331"/>
    </location>
</feature>
<dbReference type="InterPro" id="IPR020846">
    <property type="entry name" value="MFS_dom"/>
</dbReference>
<dbReference type="Pfam" id="PF07690">
    <property type="entry name" value="MFS_1"/>
    <property type="match status" value="1"/>
</dbReference>
<dbReference type="InterPro" id="IPR036259">
    <property type="entry name" value="MFS_trans_sf"/>
</dbReference>
<feature type="transmembrane region" description="Helical" evidence="8">
    <location>
        <begin position="337"/>
        <end position="356"/>
    </location>
</feature>
<dbReference type="PROSITE" id="PS50850">
    <property type="entry name" value="MFS"/>
    <property type="match status" value="1"/>
</dbReference>
<dbReference type="Proteomes" id="UP000268004">
    <property type="component" value="Unassembled WGS sequence"/>
</dbReference>
<feature type="transmembrane region" description="Helical" evidence="8">
    <location>
        <begin position="368"/>
        <end position="386"/>
    </location>
</feature>
<dbReference type="AlphaFoldDB" id="A0A3M4YBU6"/>
<organism evidence="11 12">
    <name type="scientific">Pseudomonas coronafaciens pv. striafaciens</name>
    <dbReference type="NCBI Taxonomy" id="235276"/>
    <lineage>
        <taxon>Bacteria</taxon>
        <taxon>Pseudomonadati</taxon>
        <taxon>Pseudomonadota</taxon>
        <taxon>Gammaproteobacteria</taxon>
        <taxon>Pseudomonadales</taxon>
        <taxon>Pseudomonadaceae</taxon>
        <taxon>Pseudomonas</taxon>
        <taxon>Pseudomonas coronafaciens</taxon>
    </lineage>
</organism>
<keyword evidence="2 8" id="KW-0813">Transport</keyword>
<feature type="transmembrane region" description="Helical" evidence="8">
    <location>
        <begin position="264"/>
        <end position="284"/>
    </location>
</feature>
<comment type="subcellular location">
    <subcellularLocation>
        <location evidence="8">Cell inner membrane</location>
        <topology evidence="8">Multi-pass membrane protein</topology>
    </subcellularLocation>
    <subcellularLocation>
        <location evidence="1">Cell membrane</location>
        <topology evidence="1">Multi-pass membrane protein</topology>
    </subcellularLocation>
</comment>